<organism evidence="1 2">
    <name type="scientific">Luteipulveratus mongoliensis</name>
    <dbReference type="NCBI Taxonomy" id="571913"/>
    <lineage>
        <taxon>Bacteria</taxon>
        <taxon>Bacillati</taxon>
        <taxon>Actinomycetota</taxon>
        <taxon>Actinomycetes</taxon>
        <taxon>Micrococcales</taxon>
        <taxon>Dermacoccaceae</taxon>
        <taxon>Luteipulveratus</taxon>
    </lineage>
</organism>
<dbReference type="AlphaFoldDB" id="A0A0K1JMT8"/>
<accession>A0A0K1JMT8</accession>
<reference evidence="1 2" key="1">
    <citation type="submission" date="2015-03" db="EMBL/GenBank/DDBJ databases">
        <title>Luteipulveratus halotolerans sp. nov., a novel actinobacterium (Dermacoccaceae) from Sarawak, Malaysia.</title>
        <authorList>
            <person name="Juboi H."/>
            <person name="Basik A."/>
            <person name="Shamsul S.S."/>
            <person name="Arnold P."/>
            <person name="Schmitt E.K."/>
            <person name="Sanglier J.-J."/>
            <person name="Yeo T."/>
        </authorList>
    </citation>
    <scope>NUCLEOTIDE SEQUENCE [LARGE SCALE GENOMIC DNA]</scope>
    <source>
        <strain evidence="1 2">MN07-A0370</strain>
    </source>
</reference>
<proteinExistence type="predicted"/>
<name>A0A0K1JMT8_9MICO</name>
<keyword evidence="2" id="KW-1185">Reference proteome</keyword>
<gene>
    <name evidence="1" type="ORF">VV02_22830</name>
</gene>
<evidence type="ECO:0000313" key="1">
    <source>
        <dbReference type="EMBL" id="AKU18034.1"/>
    </source>
</evidence>
<evidence type="ECO:0008006" key="3">
    <source>
        <dbReference type="Google" id="ProtNLM"/>
    </source>
</evidence>
<evidence type="ECO:0000313" key="2">
    <source>
        <dbReference type="Proteomes" id="UP000066480"/>
    </source>
</evidence>
<protein>
    <recommendedName>
        <fullName evidence="3">Phytanoyl-CoA dioxygenase</fullName>
    </recommendedName>
</protein>
<dbReference type="KEGG" id="lmoi:VV02_22830"/>
<dbReference type="Proteomes" id="UP000066480">
    <property type="component" value="Chromosome"/>
</dbReference>
<dbReference type="EMBL" id="CP011112">
    <property type="protein sequence ID" value="AKU18034.1"/>
    <property type="molecule type" value="Genomic_DNA"/>
</dbReference>
<dbReference type="Gene3D" id="2.60.120.620">
    <property type="entry name" value="q2cbj1_9rhob like domain"/>
    <property type="match status" value="1"/>
</dbReference>
<dbReference type="SUPFAM" id="SSF51197">
    <property type="entry name" value="Clavaminate synthase-like"/>
    <property type="match status" value="1"/>
</dbReference>
<dbReference type="STRING" id="571913.VV02_22830"/>
<sequence length="267" mass="29873">MNSFWHNGFQVLPRIYSGEEIAQLRQAAYDSHGSGGDLLVNPRLRHVLTDGRLAEVASTLLGTSDIHYGGDSSFTINCTQRGFHKDNADRDDPAAPDWRGRYTQLRFGIYCQDHTRHTGGLNLRVGSHEVPNTVDGRNHYVKVRPGDLAVWSMRITHSGNGMLLKLPFAHYPLPSRQPRYPSWSVAPADGDRVAIFVHLGANDEHAQRYGDYLKTRSYIVDAWRQRPYDEESRHAASAAGLSLRDMPDEVIGDPAAGKNDAWAPIPY</sequence>